<evidence type="ECO:0000313" key="2">
    <source>
        <dbReference type="EMBL" id="MFC7201635.1"/>
    </source>
</evidence>
<feature type="transmembrane region" description="Helical" evidence="1">
    <location>
        <begin position="21"/>
        <end position="44"/>
    </location>
</feature>
<dbReference type="Proteomes" id="UP001596447">
    <property type="component" value="Unassembled WGS sequence"/>
</dbReference>
<name>A0ABD5Z8V3_9EURY</name>
<organism evidence="2 3">
    <name type="scientific">Halospeciosus flavus</name>
    <dbReference type="NCBI Taxonomy" id="3032283"/>
    <lineage>
        <taxon>Archaea</taxon>
        <taxon>Methanobacteriati</taxon>
        <taxon>Methanobacteriota</taxon>
        <taxon>Stenosarchaea group</taxon>
        <taxon>Halobacteria</taxon>
        <taxon>Halobacteriales</taxon>
        <taxon>Halobacteriaceae</taxon>
        <taxon>Halospeciosus</taxon>
    </lineage>
</organism>
<keyword evidence="1" id="KW-1133">Transmembrane helix</keyword>
<keyword evidence="1" id="KW-0812">Transmembrane</keyword>
<evidence type="ECO:0000256" key="1">
    <source>
        <dbReference type="SAM" id="Phobius"/>
    </source>
</evidence>
<dbReference type="RefSeq" id="WP_279528375.1">
    <property type="nucleotide sequence ID" value="NZ_CP122312.1"/>
</dbReference>
<keyword evidence="3" id="KW-1185">Reference proteome</keyword>
<dbReference type="EMBL" id="JBHTAR010000011">
    <property type="protein sequence ID" value="MFC7201635.1"/>
    <property type="molecule type" value="Genomic_DNA"/>
</dbReference>
<comment type="caution">
    <text evidence="2">The sequence shown here is derived from an EMBL/GenBank/DDBJ whole genome shotgun (WGS) entry which is preliminary data.</text>
</comment>
<reference evidence="2 3" key="1">
    <citation type="journal article" date="2019" name="Int. J. Syst. Evol. Microbiol.">
        <title>The Global Catalogue of Microorganisms (GCM) 10K type strain sequencing project: providing services to taxonomists for standard genome sequencing and annotation.</title>
        <authorList>
            <consortium name="The Broad Institute Genomics Platform"/>
            <consortium name="The Broad Institute Genome Sequencing Center for Infectious Disease"/>
            <person name="Wu L."/>
            <person name="Ma J."/>
        </authorList>
    </citation>
    <scope>NUCLEOTIDE SEQUENCE [LARGE SCALE GENOMIC DNA]</scope>
    <source>
        <strain evidence="2 3">XZGYJ-43</strain>
    </source>
</reference>
<sequence length="72" mass="8095">MVDWSSTDFANNIDDVFDRTVLGAAFVTYAANSIIDHFLAIFVSSEVVTFVAWVTIFFLSTLVFAYWSKIMG</sequence>
<dbReference type="AlphaFoldDB" id="A0ABD5Z8V3"/>
<protein>
    <submittedName>
        <fullName evidence="2">Uncharacterized protein</fullName>
    </submittedName>
</protein>
<proteinExistence type="predicted"/>
<evidence type="ECO:0000313" key="3">
    <source>
        <dbReference type="Proteomes" id="UP001596447"/>
    </source>
</evidence>
<keyword evidence="1" id="KW-0472">Membrane</keyword>
<feature type="transmembrane region" description="Helical" evidence="1">
    <location>
        <begin position="50"/>
        <end position="67"/>
    </location>
</feature>
<accession>A0ABD5Z8V3</accession>
<gene>
    <name evidence="2" type="ORF">ACFQJ9_19855</name>
</gene>